<comment type="function">
    <text evidence="8">Catalyzes the ATP-dependent phosphorylation of fructose-l-phosphate to fructose-l,6-bisphosphate.</text>
</comment>
<keyword evidence="2 7" id="KW-0808">Transferase</keyword>
<evidence type="ECO:0000259" key="9">
    <source>
        <dbReference type="Pfam" id="PF00294"/>
    </source>
</evidence>
<keyword evidence="11" id="KW-1185">Reference proteome</keyword>
<dbReference type="NCBIfam" id="TIGR03168">
    <property type="entry name" value="1-PFK"/>
    <property type="match status" value="1"/>
</dbReference>
<protein>
    <recommendedName>
        <fullName evidence="7">Tagatose-6-phosphate kinase</fullName>
        <ecNumber evidence="7">2.7.1.144</ecNumber>
    </recommendedName>
</protein>
<proteinExistence type="inferred from homology"/>
<comment type="similarity">
    <text evidence="7">Belongs to the carbohydrate kinase PfkB family. LacC subfamily.</text>
</comment>
<dbReference type="EC" id="2.7.1.144" evidence="7"/>
<keyword evidence="4 8" id="KW-0418">Kinase</keyword>
<evidence type="ECO:0000256" key="3">
    <source>
        <dbReference type="ARBA" id="ARBA00022741"/>
    </source>
</evidence>
<dbReference type="NCBIfam" id="TIGR03828">
    <property type="entry name" value="pfkB"/>
    <property type="match status" value="1"/>
</dbReference>
<dbReference type="Gene3D" id="3.40.1190.20">
    <property type="match status" value="1"/>
</dbReference>
<gene>
    <name evidence="10" type="primary">pfkB</name>
    <name evidence="10" type="ORF">NE663_06175</name>
</gene>
<dbReference type="PANTHER" id="PTHR46566:SF2">
    <property type="entry name" value="ATP-DEPENDENT 6-PHOSPHOFRUCTOKINASE ISOZYME 2"/>
    <property type="match status" value="1"/>
</dbReference>
<evidence type="ECO:0000256" key="5">
    <source>
        <dbReference type="ARBA" id="ARBA00022840"/>
    </source>
</evidence>
<evidence type="ECO:0000313" key="10">
    <source>
        <dbReference type="EMBL" id="MCQ5121847.1"/>
    </source>
</evidence>
<dbReference type="InterPro" id="IPR017583">
    <property type="entry name" value="Tagatose/fructose_Pkinase"/>
</dbReference>
<dbReference type="PIRSF" id="PIRSF000535">
    <property type="entry name" value="1PFK/6PFK/LacC"/>
    <property type="match status" value="1"/>
</dbReference>
<evidence type="ECO:0000256" key="7">
    <source>
        <dbReference type="PIRNR" id="PIRNR000535"/>
    </source>
</evidence>
<dbReference type="InterPro" id="IPR029056">
    <property type="entry name" value="Ribokinase-like"/>
</dbReference>
<evidence type="ECO:0000256" key="6">
    <source>
        <dbReference type="ARBA" id="ARBA00047745"/>
    </source>
</evidence>
<evidence type="ECO:0000256" key="1">
    <source>
        <dbReference type="ARBA" id="ARBA00005380"/>
    </source>
</evidence>
<sequence>MIITVTMNPALDKFAKLKTFHYGGLNRLQEIRSHAGGKGINVSRSIARLGGRSLAIGLIGGSVGLEIIQELDQLGISNDMVRVQGNTRTNLKLIDQDHNLSELNEDGPKIDEVALLELEMKLMRLAQAQDVVVLSGSVPSNVPVTIYQSLCEKLKEKQVSVVLDADGDLFRYGIEAKPHVIKPNREELCRYLGAEEQTVKKEELIEACQRLVDDGIALVILSLGAQGAVFVSRDALMEADALSVPIVSAVGAGDAMCAAAALALQRQYPMEELVKLSMAAAASALMCEESACGDRETVEALKKQVQVHKKKP</sequence>
<comment type="caution">
    <text evidence="10">The sequence shown here is derived from an EMBL/GenBank/DDBJ whole genome shotgun (WGS) entry which is preliminary data.</text>
</comment>
<dbReference type="InterPro" id="IPR002173">
    <property type="entry name" value="Carboh/pur_kinase_PfkB_CS"/>
</dbReference>
<comment type="catalytic activity">
    <reaction evidence="7">
        <text>D-tagatofuranose 6-phosphate + ATP = D-tagatofuranose 1,6-bisphosphate + ADP + H(+)</text>
        <dbReference type="Rhea" id="RHEA:12420"/>
        <dbReference type="ChEBI" id="CHEBI:15378"/>
        <dbReference type="ChEBI" id="CHEBI:30616"/>
        <dbReference type="ChEBI" id="CHEBI:58694"/>
        <dbReference type="ChEBI" id="CHEBI:58695"/>
        <dbReference type="ChEBI" id="CHEBI:456216"/>
        <dbReference type="EC" id="2.7.1.144"/>
    </reaction>
</comment>
<evidence type="ECO:0000256" key="4">
    <source>
        <dbReference type="ARBA" id="ARBA00022777"/>
    </source>
</evidence>
<dbReference type="PANTHER" id="PTHR46566">
    <property type="entry name" value="1-PHOSPHOFRUCTOKINASE-RELATED"/>
    <property type="match status" value="1"/>
</dbReference>
<comment type="similarity">
    <text evidence="1">Belongs to the carbohydrate kinase pfkB family.</text>
</comment>
<dbReference type="InterPro" id="IPR011611">
    <property type="entry name" value="PfkB_dom"/>
</dbReference>
<keyword evidence="3 7" id="KW-0547">Nucleotide-binding</keyword>
<keyword evidence="5 7" id="KW-0067">ATP-binding</keyword>
<keyword evidence="7" id="KW-0423">Lactose metabolism</keyword>
<dbReference type="InterPro" id="IPR002139">
    <property type="entry name" value="Ribo/fructo_kinase"/>
</dbReference>
<dbReference type="RefSeq" id="WP_256197777.1">
    <property type="nucleotide sequence ID" value="NZ_JANGCH010000007.1"/>
</dbReference>
<evidence type="ECO:0000256" key="2">
    <source>
        <dbReference type="ARBA" id="ARBA00022679"/>
    </source>
</evidence>
<dbReference type="Proteomes" id="UP001524435">
    <property type="component" value="Unassembled WGS sequence"/>
</dbReference>
<evidence type="ECO:0000256" key="8">
    <source>
        <dbReference type="RuleBase" id="RU369061"/>
    </source>
</evidence>
<evidence type="ECO:0000313" key="11">
    <source>
        <dbReference type="Proteomes" id="UP001524435"/>
    </source>
</evidence>
<comment type="pathway">
    <text evidence="7">Carbohydrate metabolism; D-tagatose 6-phosphate degradation; D-glyceraldehyde 3-phosphate and glycerone phosphate from D-tagatose 6-phosphate: step 1/2.</text>
</comment>
<dbReference type="GO" id="GO:0008662">
    <property type="term" value="F:1-phosphofructokinase activity"/>
    <property type="evidence" value="ECO:0007669"/>
    <property type="project" value="UniProtKB-EC"/>
</dbReference>
<dbReference type="InterPro" id="IPR022463">
    <property type="entry name" value="1-PFruKinase"/>
</dbReference>
<dbReference type="CDD" id="cd01164">
    <property type="entry name" value="FruK_PfkB_like"/>
    <property type="match status" value="1"/>
</dbReference>
<accession>A0ABT1SKU8</accession>
<name>A0ABT1SKU8_9FIRM</name>
<reference evidence="10 11" key="1">
    <citation type="submission" date="2022-06" db="EMBL/GenBank/DDBJ databases">
        <title>Isolation of gut microbiota from human fecal samples.</title>
        <authorList>
            <person name="Pamer E.G."/>
            <person name="Barat B."/>
            <person name="Waligurski E."/>
            <person name="Medina S."/>
            <person name="Paddock L."/>
            <person name="Mostad J."/>
        </authorList>
    </citation>
    <scope>NUCLEOTIDE SEQUENCE [LARGE SCALE GENOMIC DNA]</scope>
    <source>
        <strain evidence="10 11">DFI.6.1</strain>
    </source>
</reference>
<dbReference type="EMBL" id="JANGCH010000007">
    <property type="protein sequence ID" value="MCQ5121847.1"/>
    <property type="molecule type" value="Genomic_DNA"/>
</dbReference>
<dbReference type="PRINTS" id="PR00990">
    <property type="entry name" value="RIBOKINASE"/>
</dbReference>
<dbReference type="PROSITE" id="PS00583">
    <property type="entry name" value="PFKB_KINASES_1"/>
    <property type="match status" value="1"/>
</dbReference>
<dbReference type="Pfam" id="PF00294">
    <property type="entry name" value="PfkB"/>
    <property type="match status" value="1"/>
</dbReference>
<organism evidence="10 11">
    <name type="scientific">Massilicoli timonensis</name>
    <dbReference type="NCBI Taxonomy" id="2015901"/>
    <lineage>
        <taxon>Bacteria</taxon>
        <taxon>Bacillati</taxon>
        <taxon>Bacillota</taxon>
        <taxon>Erysipelotrichia</taxon>
        <taxon>Erysipelotrichales</taxon>
        <taxon>Erysipelotrichaceae</taxon>
        <taxon>Massilicoli</taxon>
    </lineage>
</organism>
<dbReference type="SUPFAM" id="SSF53613">
    <property type="entry name" value="Ribokinase-like"/>
    <property type="match status" value="1"/>
</dbReference>
<comment type="catalytic activity">
    <reaction evidence="6 8">
        <text>beta-D-fructose 1-phosphate + ATP = beta-D-fructose 1,6-bisphosphate + ADP + H(+)</text>
        <dbReference type="Rhea" id="RHEA:14213"/>
        <dbReference type="ChEBI" id="CHEBI:15378"/>
        <dbReference type="ChEBI" id="CHEBI:30616"/>
        <dbReference type="ChEBI" id="CHEBI:32966"/>
        <dbReference type="ChEBI" id="CHEBI:138881"/>
        <dbReference type="ChEBI" id="CHEBI:456216"/>
        <dbReference type="EC" id="2.7.1.56"/>
    </reaction>
</comment>
<feature type="domain" description="Carbohydrate kinase PfkB" evidence="9">
    <location>
        <begin position="21"/>
        <end position="287"/>
    </location>
</feature>